<dbReference type="InterPro" id="IPR011249">
    <property type="entry name" value="Metalloenz_LuxS/M16"/>
</dbReference>
<dbReference type="GO" id="GO:0046872">
    <property type="term" value="F:metal ion binding"/>
    <property type="evidence" value="ECO:0007669"/>
    <property type="project" value="InterPro"/>
</dbReference>
<protein>
    <recommendedName>
        <fullName evidence="1">Peptidase M16 C-terminal domain-containing protein</fullName>
    </recommendedName>
</protein>
<name>A0A915KRU9_ROMCU</name>
<feature type="domain" description="Peptidase M16 C-terminal" evidence="1">
    <location>
        <begin position="118"/>
        <end position="252"/>
    </location>
</feature>
<dbReference type="Gene3D" id="3.30.830.10">
    <property type="entry name" value="Metalloenzyme, LuxS/M16 peptidase-like"/>
    <property type="match status" value="2"/>
</dbReference>
<evidence type="ECO:0000313" key="3">
    <source>
        <dbReference type="WBParaSite" id="nRc.2.0.1.t41488-RA"/>
    </source>
</evidence>
<dbReference type="Proteomes" id="UP000887565">
    <property type="component" value="Unplaced"/>
</dbReference>
<dbReference type="InterPro" id="IPR007863">
    <property type="entry name" value="Peptidase_M16_C"/>
</dbReference>
<dbReference type="WBParaSite" id="nRc.2.0.1.t41488-RA">
    <property type="protein sequence ID" value="nRc.2.0.1.t41488-RA"/>
    <property type="gene ID" value="nRc.2.0.1.g41488"/>
</dbReference>
<evidence type="ECO:0000259" key="1">
    <source>
        <dbReference type="Pfam" id="PF05193"/>
    </source>
</evidence>
<dbReference type="Pfam" id="PF05193">
    <property type="entry name" value="Peptidase_M16_C"/>
    <property type="match status" value="1"/>
</dbReference>
<dbReference type="SUPFAM" id="SSF63411">
    <property type="entry name" value="LuxS/MPP-like metallohydrolase"/>
    <property type="match status" value="1"/>
</dbReference>
<dbReference type="AlphaFoldDB" id="A0A915KRU9"/>
<reference evidence="3" key="1">
    <citation type="submission" date="2022-11" db="UniProtKB">
        <authorList>
            <consortium name="WormBaseParasite"/>
        </authorList>
    </citation>
    <scope>IDENTIFICATION</scope>
</reference>
<sequence length="270" mass="30826">MGAAVVTAGDAALCTGRFSDPEDLEGLSDCVMNNIFDQSNLNSFLLQTVGKFVEQMVQMKFNEQSVEEIIGKVEKEAKSRRQWNRGNGRLVEYENLFRDRKYNQKRLVQVDDKKLISKEAKKFFLKHYSSDKMLIALSKPNIEKDSSTYMKLLSMIPKRKVAKASPYKSGYGIRIPNEQSLVLYFPMKNIGGEKMYPFRYVENYFFDRSSPNSFQSMLKESGLVEEAMISFGQTSWSSSDVVFQISIKLTKNGLENTARNEQSSTAVELL</sequence>
<proteinExistence type="predicted"/>
<keyword evidence="2" id="KW-1185">Reference proteome</keyword>
<evidence type="ECO:0000313" key="2">
    <source>
        <dbReference type="Proteomes" id="UP000887565"/>
    </source>
</evidence>
<organism evidence="2 3">
    <name type="scientific">Romanomermis culicivorax</name>
    <name type="common">Nematode worm</name>
    <dbReference type="NCBI Taxonomy" id="13658"/>
    <lineage>
        <taxon>Eukaryota</taxon>
        <taxon>Metazoa</taxon>
        <taxon>Ecdysozoa</taxon>
        <taxon>Nematoda</taxon>
        <taxon>Enoplea</taxon>
        <taxon>Dorylaimia</taxon>
        <taxon>Mermithida</taxon>
        <taxon>Mermithoidea</taxon>
        <taxon>Mermithidae</taxon>
        <taxon>Romanomermis</taxon>
    </lineage>
</organism>
<accession>A0A915KRU9</accession>